<protein>
    <recommendedName>
        <fullName evidence="3">DUF6594 domain-containing protein</fullName>
    </recommendedName>
</protein>
<accession>A0ABR0F510</accession>
<sequence>MLRRRYAFWRRTRSSETGPTPRPEKPDDPYGTLTRDLDQAPGGYPQVATFKSSDRNFLQFRGFIYLHVRLLLLLQQDIELLEQRLDKLDQFDGSKDGDNHKLKCKPHDDSQATPDRISSAMFHAEFLKTRPQVVSELGVKLLEYGSSHTLLLKTKEVLTLQKPSSTDYKNVRGWLMHGQPLVDLELKYIRRKEDIITLRTGRESAAFDCFVERAVYGVDNFLQSRLGCHIVKQNIFLTPELRAKTAQECFHYYAPGRLDALTNSIITFIIFTLMVLPVVSLFQVSNNGAATPYQAIGVLIVFTLLFGCAMSSLTKATRHELFAASAAYCAVLVVFIGNFGPNFQGSHGSVDG</sequence>
<keyword evidence="2" id="KW-0472">Membrane</keyword>
<feature type="region of interest" description="Disordered" evidence="1">
    <location>
        <begin position="11"/>
        <end position="42"/>
    </location>
</feature>
<reference evidence="4 5" key="1">
    <citation type="journal article" date="2023" name="G3 (Bethesda)">
        <title>A chromosome-level genome assembly of Zasmidium syzygii isolated from banana leaves.</title>
        <authorList>
            <person name="van Westerhoven A.C."/>
            <person name="Mehrabi R."/>
            <person name="Talebi R."/>
            <person name="Steentjes M.B.F."/>
            <person name="Corcolon B."/>
            <person name="Chong P.A."/>
            <person name="Kema G.H.J."/>
            <person name="Seidl M.F."/>
        </authorList>
    </citation>
    <scope>NUCLEOTIDE SEQUENCE [LARGE SCALE GENOMIC DNA]</scope>
    <source>
        <strain evidence="4 5">P124</strain>
    </source>
</reference>
<name>A0ABR0F510_ZASCE</name>
<keyword evidence="2" id="KW-1133">Transmembrane helix</keyword>
<evidence type="ECO:0000259" key="3">
    <source>
        <dbReference type="Pfam" id="PF20237"/>
    </source>
</evidence>
<feature type="domain" description="DUF6594" evidence="3">
    <location>
        <begin position="44"/>
        <end position="333"/>
    </location>
</feature>
<comment type="caution">
    <text evidence="4">The sequence shown here is derived from an EMBL/GenBank/DDBJ whole genome shotgun (WGS) entry which is preliminary data.</text>
</comment>
<dbReference type="InterPro" id="IPR046529">
    <property type="entry name" value="DUF6594"/>
</dbReference>
<evidence type="ECO:0000256" key="2">
    <source>
        <dbReference type="SAM" id="Phobius"/>
    </source>
</evidence>
<feature type="transmembrane region" description="Helical" evidence="2">
    <location>
        <begin position="321"/>
        <end position="340"/>
    </location>
</feature>
<keyword evidence="2" id="KW-0812">Transmembrane</keyword>
<evidence type="ECO:0000256" key="1">
    <source>
        <dbReference type="SAM" id="MobiDB-lite"/>
    </source>
</evidence>
<proteinExistence type="predicted"/>
<dbReference type="Proteomes" id="UP001305779">
    <property type="component" value="Unassembled WGS sequence"/>
</dbReference>
<organism evidence="4 5">
    <name type="scientific">Zasmidium cellare</name>
    <name type="common">Wine cellar mold</name>
    <name type="synonym">Racodium cellare</name>
    <dbReference type="NCBI Taxonomy" id="395010"/>
    <lineage>
        <taxon>Eukaryota</taxon>
        <taxon>Fungi</taxon>
        <taxon>Dikarya</taxon>
        <taxon>Ascomycota</taxon>
        <taxon>Pezizomycotina</taxon>
        <taxon>Dothideomycetes</taxon>
        <taxon>Dothideomycetidae</taxon>
        <taxon>Mycosphaerellales</taxon>
        <taxon>Mycosphaerellaceae</taxon>
        <taxon>Zasmidium</taxon>
    </lineage>
</organism>
<keyword evidence="5" id="KW-1185">Reference proteome</keyword>
<gene>
    <name evidence="4" type="ORF">PRZ48_002109</name>
</gene>
<dbReference type="EMBL" id="JAXOVC010000001">
    <property type="protein sequence ID" value="KAK4508371.1"/>
    <property type="molecule type" value="Genomic_DNA"/>
</dbReference>
<feature type="transmembrane region" description="Helical" evidence="2">
    <location>
        <begin position="290"/>
        <end position="309"/>
    </location>
</feature>
<dbReference type="PANTHER" id="PTHR34502:SF3">
    <property type="entry name" value="DUF6594 DOMAIN-CONTAINING PROTEIN"/>
    <property type="match status" value="1"/>
</dbReference>
<evidence type="ECO:0000313" key="5">
    <source>
        <dbReference type="Proteomes" id="UP001305779"/>
    </source>
</evidence>
<dbReference type="PANTHER" id="PTHR34502">
    <property type="entry name" value="DUF6594 DOMAIN-CONTAINING PROTEIN-RELATED"/>
    <property type="match status" value="1"/>
</dbReference>
<feature type="transmembrane region" description="Helical" evidence="2">
    <location>
        <begin position="265"/>
        <end position="284"/>
    </location>
</feature>
<evidence type="ECO:0000313" key="4">
    <source>
        <dbReference type="EMBL" id="KAK4508371.1"/>
    </source>
</evidence>
<dbReference type="Pfam" id="PF20237">
    <property type="entry name" value="DUF6594"/>
    <property type="match status" value="1"/>
</dbReference>